<organism evidence="15 16">
    <name type="scientific">Rhizomicrobium palustre</name>
    <dbReference type="NCBI Taxonomy" id="189966"/>
    <lineage>
        <taxon>Bacteria</taxon>
        <taxon>Pseudomonadati</taxon>
        <taxon>Pseudomonadota</taxon>
        <taxon>Alphaproteobacteria</taxon>
        <taxon>Micropepsales</taxon>
        <taxon>Micropepsaceae</taxon>
        <taxon>Rhizomicrobium</taxon>
    </lineage>
</organism>
<feature type="compositionally biased region" description="Basic and acidic residues" evidence="14">
    <location>
        <begin position="14"/>
        <end position="24"/>
    </location>
</feature>
<keyword evidence="11 13" id="KW-1006">Bacterial flagellum protein export</keyword>
<evidence type="ECO:0000256" key="4">
    <source>
        <dbReference type="ARBA" id="ARBA00022448"/>
    </source>
</evidence>
<evidence type="ECO:0000256" key="3">
    <source>
        <dbReference type="ARBA" id="ARBA00021622"/>
    </source>
</evidence>
<feature type="compositionally biased region" description="Acidic residues" evidence="14">
    <location>
        <begin position="1"/>
        <end position="11"/>
    </location>
</feature>
<evidence type="ECO:0000256" key="10">
    <source>
        <dbReference type="ARBA" id="ARBA00023136"/>
    </source>
</evidence>
<sequence>MADDRDEEQQTEEPTQKRLDQAREHGDVIQSAEVTTLILLLGGTLSVAMFAQNASIELSKLFRTFIAEPDQIGTDGASLKILMGMLLMKLLIIIGPMLGFMMLSGIVANVLQHRPTFSFEKLKPNLNKLNPISGFGRMFGKEGLVNIIKGILKIAIVGAAIWFQVWPERALVEASLTQSPGAVAGDMSHLFFKVMLATLCSMLLIAGVDYLYQYMQFMKRNRMSKQEIKEEFKQTEGDPHVKGKLKQMRMEKAKRRMIAAVPKATVVITNPTHFAVALYYESGKTQAPVCVAKGTDALALRIREVAKQHEVPIVENPPLARALYATIEVDDPIPSDHYKAVAQVISYVMKLTGKIRAN</sequence>
<comment type="subcellular location">
    <subcellularLocation>
        <location evidence="1">Cell membrane</location>
        <topology evidence="1">Multi-pass membrane protein</topology>
    </subcellularLocation>
</comment>
<keyword evidence="6 13" id="KW-0812">Transmembrane</keyword>
<keyword evidence="7 13" id="KW-1005">Bacterial flagellum biogenesis</keyword>
<evidence type="ECO:0000256" key="9">
    <source>
        <dbReference type="ARBA" id="ARBA00022989"/>
    </source>
</evidence>
<feature type="transmembrane region" description="Helical" evidence="13">
    <location>
        <begin position="90"/>
        <end position="111"/>
    </location>
</feature>
<dbReference type="Gene3D" id="3.40.1690.10">
    <property type="entry name" value="secretion proteins EscU"/>
    <property type="match status" value="1"/>
</dbReference>
<feature type="region of interest" description="Disordered" evidence="14">
    <location>
        <begin position="1"/>
        <end position="24"/>
    </location>
</feature>
<evidence type="ECO:0000256" key="5">
    <source>
        <dbReference type="ARBA" id="ARBA00022475"/>
    </source>
</evidence>
<evidence type="ECO:0000256" key="13">
    <source>
        <dbReference type="RuleBase" id="RU364091"/>
    </source>
</evidence>
<comment type="caution">
    <text evidence="15">The sequence shown here is derived from an EMBL/GenBank/DDBJ whole genome shotgun (WGS) entry which is preliminary data.</text>
</comment>
<protein>
    <recommendedName>
        <fullName evidence="3 13">Flagellar biosynthetic protein FlhB</fullName>
    </recommendedName>
</protein>
<evidence type="ECO:0000313" key="16">
    <source>
        <dbReference type="Proteomes" id="UP000570514"/>
    </source>
</evidence>
<dbReference type="NCBIfam" id="TIGR00328">
    <property type="entry name" value="flhB"/>
    <property type="match status" value="1"/>
</dbReference>
<dbReference type="Proteomes" id="UP000570514">
    <property type="component" value="Unassembled WGS sequence"/>
</dbReference>
<feature type="transmembrane region" description="Helical" evidence="13">
    <location>
        <begin position="28"/>
        <end position="51"/>
    </location>
</feature>
<dbReference type="PRINTS" id="PR00950">
    <property type="entry name" value="TYPE3IMSPROT"/>
</dbReference>
<comment type="similarity">
    <text evidence="2 13">Belongs to the type III secretion exporter family.</text>
</comment>
<keyword evidence="16" id="KW-1185">Reference proteome</keyword>
<dbReference type="GO" id="GO:0009306">
    <property type="term" value="P:protein secretion"/>
    <property type="evidence" value="ECO:0007669"/>
    <property type="project" value="InterPro"/>
</dbReference>
<evidence type="ECO:0000256" key="2">
    <source>
        <dbReference type="ARBA" id="ARBA00010690"/>
    </source>
</evidence>
<evidence type="ECO:0000256" key="12">
    <source>
        <dbReference type="ARBA" id="ARBA00025078"/>
    </source>
</evidence>
<keyword evidence="10 13" id="KW-0472">Membrane</keyword>
<proteinExistence type="inferred from homology"/>
<dbReference type="InterPro" id="IPR029025">
    <property type="entry name" value="T3SS_substrate_exporter_C"/>
</dbReference>
<keyword evidence="15" id="KW-0966">Cell projection</keyword>
<dbReference type="GO" id="GO:0044780">
    <property type="term" value="P:bacterial-type flagellum assembly"/>
    <property type="evidence" value="ECO:0007669"/>
    <property type="project" value="InterPro"/>
</dbReference>
<name>A0A846MYZ0_9PROT</name>
<dbReference type="InterPro" id="IPR006136">
    <property type="entry name" value="FlhB"/>
</dbReference>
<dbReference type="InterPro" id="IPR006135">
    <property type="entry name" value="T3SS_substrate_exporter"/>
</dbReference>
<evidence type="ECO:0000256" key="6">
    <source>
        <dbReference type="ARBA" id="ARBA00022692"/>
    </source>
</evidence>
<dbReference type="GO" id="GO:0005886">
    <property type="term" value="C:plasma membrane"/>
    <property type="evidence" value="ECO:0007669"/>
    <property type="project" value="UniProtKB-SubCell"/>
</dbReference>
<dbReference type="PANTHER" id="PTHR30531:SF12">
    <property type="entry name" value="FLAGELLAR BIOSYNTHETIC PROTEIN FLHB"/>
    <property type="match status" value="1"/>
</dbReference>
<keyword evidence="9 13" id="KW-1133">Transmembrane helix</keyword>
<dbReference type="Pfam" id="PF01312">
    <property type="entry name" value="Bac_export_2"/>
    <property type="match status" value="1"/>
</dbReference>
<feature type="transmembrane region" description="Helical" evidence="13">
    <location>
        <begin position="190"/>
        <end position="212"/>
    </location>
</feature>
<gene>
    <name evidence="13" type="primary">flhB</name>
    <name evidence="15" type="ORF">FHS83_001629</name>
</gene>
<accession>A0A846MYZ0</accession>
<keyword evidence="8 13" id="KW-0653">Protein transport</keyword>
<reference evidence="15 16" key="1">
    <citation type="submission" date="2020-03" db="EMBL/GenBank/DDBJ databases">
        <title>Genomic Encyclopedia of Type Strains, Phase IV (KMG-IV): sequencing the most valuable type-strain genomes for metagenomic binning, comparative biology and taxonomic classification.</title>
        <authorList>
            <person name="Goeker M."/>
        </authorList>
    </citation>
    <scope>NUCLEOTIDE SEQUENCE [LARGE SCALE GENOMIC DNA]</scope>
    <source>
        <strain evidence="15 16">DSM 19867</strain>
    </source>
</reference>
<dbReference type="AlphaFoldDB" id="A0A846MYZ0"/>
<dbReference type="RefSeq" id="WP_167082499.1">
    <property type="nucleotide sequence ID" value="NZ_BAAADC010000001.1"/>
</dbReference>
<dbReference type="Gene3D" id="6.10.250.2080">
    <property type="match status" value="1"/>
</dbReference>
<feature type="transmembrane region" description="Helical" evidence="13">
    <location>
        <begin position="147"/>
        <end position="166"/>
    </location>
</feature>
<dbReference type="PANTHER" id="PTHR30531">
    <property type="entry name" value="FLAGELLAR BIOSYNTHETIC PROTEIN FLHB"/>
    <property type="match status" value="1"/>
</dbReference>
<dbReference type="EMBL" id="JAASRM010000001">
    <property type="protein sequence ID" value="NIK88311.1"/>
    <property type="molecule type" value="Genomic_DNA"/>
</dbReference>
<keyword evidence="4 13" id="KW-0813">Transport</keyword>
<evidence type="ECO:0000256" key="7">
    <source>
        <dbReference type="ARBA" id="ARBA00022795"/>
    </source>
</evidence>
<comment type="function">
    <text evidence="12 13">Required for formation of the rod structure in the basal body of the flagellar apparatus. Together with FliI and FliH, may constitute the export apparatus of flagellin.</text>
</comment>
<evidence type="ECO:0000313" key="15">
    <source>
        <dbReference type="EMBL" id="NIK88311.1"/>
    </source>
</evidence>
<keyword evidence="15" id="KW-0969">Cilium</keyword>
<keyword evidence="15" id="KW-0282">Flagellum</keyword>
<dbReference type="SUPFAM" id="SSF160544">
    <property type="entry name" value="EscU C-terminal domain-like"/>
    <property type="match status" value="1"/>
</dbReference>
<dbReference type="FunFam" id="3.40.1690.10:FF:000001">
    <property type="entry name" value="Flagellar biosynthetic protein FlhB"/>
    <property type="match status" value="1"/>
</dbReference>
<evidence type="ECO:0000256" key="11">
    <source>
        <dbReference type="ARBA" id="ARBA00023225"/>
    </source>
</evidence>
<evidence type="ECO:0000256" key="1">
    <source>
        <dbReference type="ARBA" id="ARBA00004651"/>
    </source>
</evidence>
<evidence type="ECO:0000256" key="14">
    <source>
        <dbReference type="SAM" id="MobiDB-lite"/>
    </source>
</evidence>
<evidence type="ECO:0000256" key="8">
    <source>
        <dbReference type="ARBA" id="ARBA00022927"/>
    </source>
</evidence>
<keyword evidence="5 13" id="KW-1003">Cell membrane</keyword>